<feature type="transmembrane region" description="Helical" evidence="1">
    <location>
        <begin position="244"/>
        <end position="265"/>
    </location>
</feature>
<feature type="transmembrane region" description="Helical" evidence="1">
    <location>
        <begin position="45"/>
        <end position="67"/>
    </location>
</feature>
<keyword evidence="1" id="KW-1133">Transmembrane helix</keyword>
<dbReference type="EMBL" id="LT629734">
    <property type="protein sequence ID" value="SDS07450.1"/>
    <property type="molecule type" value="Genomic_DNA"/>
</dbReference>
<dbReference type="STRING" id="684552.SAMN04489719_1478"/>
<feature type="transmembrane region" description="Helical" evidence="1">
    <location>
        <begin position="16"/>
        <end position="39"/>
    </location>
</feature>
<keyword evidence="3" id="KW-1185">Reference proteome</keyword>
<accession>A0A1H1P8R1</accession>
<reference evidence="3" key="1">
    <citation type="submission" date="2016-10" db="EMBL/GenBank/DDBJ databases">
        <authorList>
            <person name="Varghese N."/>
            <person name="Submissions S."/>
        </authorList>
    </citation>
    <scope>NUCLEOTIDE SEQUENCE [LARGE SCALE GENOMIC DNA]</scope>
    <source>
        <strain evidence="3">DSM 22965</strain>
    </source>
</reference>
<dbReference type="RefSeq" id="WP_092666414.1">
    <property type="nucleotide sequence ID" value="NZ_LT629734.1"/>
</dbReference>
<sequence>MIGTLMKHEALRTRGFVLTIAGAGVGLAVVGSLMALTGWPVLSQFGVVLGFIGAFGMLPALQLALGIDYWRSSYGRIGYFTQTLPVRGSRIYRAKLLWALLVMLAGLVATVGLWWVVMLGAAPTMLGLTAGEFAQQAGEILADAFAAAPWLVALGAPALLVLLYSLSTVMYACAASIGSERWLQRLGWGGPVVVWFGLYTVLQIAMFVAILAIPFGLGVDEAGDFGVVSADLLGALVTDTDLQLMPIGFVPVLVVAIVAMVWATVRSWDHRVSLA</sequence>
<gene>
    <name evidence="2" type="ORF">SAMN04489719_1478</name>
</gene>
<dbReference type="Proteomes" id="UP000199649">
    <property type="component" value="Chromosome I"/>
</dbReference>
<organism evidence="2 3">
    <name type="scientific">Agrococcus carbonis</name>
    <dbReference type="NCBI Taxonomy" id="684552"/>
    <lineage>
        <taxon>Bacteria</taxon>
        <taxon>Bacillati</taxon>
        <taxon>Actinomycetota</taxon>
        <taxon>Actinomycetes</taxon>
        <taxon>Micrococcales</taxon>
        <taxon>Microbacteriaceae</taxon>
        <taxon>Agrococcus</taxon>
    </lineage>
</organism>
<keyword evidence="1" id="KW-0472">Membrane</keyword>
<dbReference type="OrthoDB" id="4399269at2"/>
<name>A0A1H1P8R1_9MICO</name>
<evidence type="ECO:0000256" key="1">
    <source>
        <dbReference type="SAM" id="Phobius"/>
    </source>
</evidence>
<keyword evidence="1" id="KW-0812">Transmembrane</keyword>
<feature type="transmembrane region" description="Helical" evidence="1">
    <location>
        <begin position="150"/>
        <end position="174"/>
    </location>
</feature>
<evidence type="ECO:0000313" key="3">
    <source>
        <dbReference type="Proteomes" id="UP000199649"/>
    </source>
</evidence>
<dbReference type="AlphaFoldDB" id="A0A1H1P8R1"/>
<evidence type="ECO:0008006" key="4">
    <source>
        <dbReference type="Google" id="ProtNLM"/>
    </source>
</evidence>
<evidence type="ECO:0000313" key="2">
    <source>
        <dbReference type="EMBL" id="SDS07450.1"/>
    </source>
</evidence>
<feature type="transmembrane region" description="Helical" evidence="1">
    <location>
        <begin position="96"/>
        <end position="117"/>
    </location>
</feature>
<protein>
    <recommendedName>
        <fullName evidence="4">ABC-2 family transporter protein</fullName>
    </recommendedName>
</protein>
<feature type="transmembrane region" description="Helical" evidence="1">
    <location>
        <begin position="186"/>
        <end position="213"/>
    </location>
</feature>
<proteinExistence type="predicted"/>